<evidence type="ECO:0000313" key="1">
    <source>
        <dbReference type="EMBL" id="GMN61977.1"/>
    </source>
</evidence>
<organism evidence="1 2">
    <name type="scientific">Ficus carica</name>
    <name type="common">Common fig</name>
    <dbReference type="NCBI Taxonomy" id="3494"/>
    <lineage>
        <taxon>Eukaryota</taxon>
        <taxon>Viridiplantae</taxon>
        <taxon>Streptophyta</taxon>
        <taxon>Embryophyta</taxon>
        <taxon>Tracheophyta</taxon>
        <taxon>Spermatophyta</taxon>
        <taxon>Magnoliopsida</taxon>
        <taxon>eudicotyledons</taxon>
        <taxon>Gunneridae</taxon>
        <taxon>Pentapetalae</taxon>
        <taxon>rosids</taxon>
        <taxon>fabids</taxon>
        <taxon>Rosales</taxon>
        <taxon>Moraceae</taxon>
        <taxon>Ficeae</taxon>
        <taxon>Ficus</taxon>
    </lineage>
</organism>
<sequence>MGGLPRLDLEVGAGLFLADSYRVLRVVATQAQFHKFTKCVPGCSRHGDDPNREGWPVVGDDLVVNISPPASLGWSSPGMHAPARSRTWVAGGKANRDFGLHAALRGWREGERAPGNSNFELKREVEPGFRTARGTPWLAGRRTGTWEFEFRIKAGSRTGA</sequence>
<reference evidence="1" key="1">
    <citation type="submission" date="2023-07" db="EMBL/GenBank/DDBJ databases">
        <title>draft genome sequence of fig (Ficus carica).</title>
        <authorList>
            <person name="Takahashi T."/>
            <person name="Nishimura K."/>
        </authorList>
    </citation>
    <scope>NUCLEOTIDE SEQUENCE</scope>
</reference>
<dbReference type="EMBL" id="BTGU01000121">
    <property type="protein sequence ID" value="GMN61977.1"/>
    <property type="molecule type" value="Genomic_DNA"/>
</dbReference>
<name>A0AA88DUD0_FICCA</name>
<evidence type="ECO:0000313" key="2">
    <source>
        <dbReference type="Proteomes" id="UP001187192"/>
    </source>
</evidence>
<keyword evidence="2" id="KW-1185">Reference proteome</keyword>
<dbReference type="Proteomes" id="UP001187192">
    <property type="component" value="Unassembled WGS sequence"/>
</dbReference>
<gene>
    <name evidence="1" type="ORF">TIFTF001_031073</name>
</gene>
<accession>A0AA88DUD0</accession>
<proteinExistence type="predicted"/>
<dbReference type="AlphaFoldDB" id="A0AA88DUD0"/>
<protein>
    <submittedName>
        <fullName evidence="1">Uncharacterized protein</fullName>
    </submittedName>
</protein>
<comment type="caution">
    <text evidence="1">The sequence shown here is derived from an EMBL/GenBank/DDBJ whole genome shotgun (WGS) entry which is preliminary data.</text>
</comment>